<evidence type="ECO:0000313" key="3">
    <source>
        <dbReference type="Proteomes" id="UP000829685"/>
    </source>
</evidence>
<proteinExistence type="predicted"/>
<organism evidence="2 3">
    <name type="scientific">Neoarthrinium moseri</name>
    <dbReference type="NCBI Taxonomy" id="1658444"/>
    <lineage>
        <taxon>Eukaryota</taxon>
        <taxon>Fungi</taxon>
        <taxon>Dikarya</taxon>
        <taxon>Ascomycota</taxon>
        <taxon>Pezizomycotina</taxon>
        <taxon>Sordariomycetes</taxon>
        <taxon>Xylariomycetidae</taxon>
        <taxon>Amphisphaeriales</taxon>
        <taxon>Apiosporaceae</taxon>
        <taxon>Neoarthrinium</taxon>
    </lineage>
</organism>
<dbReference type="CDD" id="cd01830">
    <property type="entry name" value="XynE_like"/>
    <property type="match status" value="1"/>
</dbReference>
<dbReference type="SUPFAM" id="SSF52266">
    <property type="entry name" value="SGNH hydrolase"/>
    <property type="match status" value="1"/>
</dbReference>
<feature type="domain" description="SGNH hydrolase-type esterase" evidence="1">
    <location>
        <begin position="157"/>
        <end position="351"/>
    </location>
</feature>
<name>A0A9P9WD78_9PEZI</name>
<sequence>MFKDATLRQTLHLSIGAEKIRFQISNTFGGSDLPITAASIALPTGGKAGVNGIDTTSLVGLTFNGSSSATIPRGQVAYTDPVNFKVEAQSMITINLYFQAGQSGSSITGHPGSRTTSWMQQGNHVNASTVTGASTAHWYFVSVVEAWAPRTSSALVILGDSITDGRGSTDNANNRWPDLVLAKMQKSGLTNIGVNNQAAGGNTVLTGGLGPPLMQRYKRDLLSTAGVKYVLIFEGVNDIGGGSTDSGTQTRIGDQLISSFKQIAADAHKAGIQVFGATITPFGGSGQSYSNPTRDATRQRVNKWILSGGDGSFDATVDFAKILASSSNAANLASQYDGGDHLHPNPAGYQAIADAFPLDIFKKGNGTV</sequence>
<gene>
    <name evidence="2" type="ORF">JX265_010822</name>
</gene>
<dbReference type="Pfam" id="PF13472">
    <property type="entry name" value="Lipase_GDSL_2"/>
    <property type="match status" value="1"/>
</dbReference>
<dbReference type="PANTHER" id="PTHR43784">
    <property type="entry name" value="GDSL-LIKE LIPASE/ACYLHYDROLASE, PUTATIVE (AFU_ORTHOLOGUE AFUA_2G00820)-RELATED"/>
    <property type="match status" value="1"/>
</dbReference>
<keyword evidence="3" id="KW-1185">Reference proteome</keyword>
<dbReference type="Proteomes" id="UP000829685">
    <property type="component" value="Unassembled WGS sequence"/>
</dbReference>
<dbReference type="InterPro" id="IPR036514">
    <property type="entry name" value="SGNH_hydro_sf"/>
</dbReference>
<evidence type="ECO:0000313" key="2">
    <source>
        <dbReference type="EMBL" id="KAI1858154.1"/>
    </source>
</evidence>
<dbReference type="AlphaFoldDB" id="A0A9P9WD78"/>
<dbReference type="EMBL" id="JAFIMR010000037">
    <property type="protein sequence ID" value="KAI1858154.1"/>
    <property type="molecule type" value="Genomic_DNA"/>
</dbReference>
<dbReference type="PANTHER" id="PTHR43784:SF2">
    <property type="entry name" value="GDSL-LIKE LIPASE_ACYLHYDROLASE, PUTATIVE (AFU_ORTHOLOGUE AFUA_2G00820)-RELATED"/>
    <property type="match status" value="1"/>
</dbReference>
<evidence type="ECO:0000259" key="1">
    <source>
        <dbReference type="Pfam" id="PF13472"/>
    </source>
</evidence>
<accession>A0A9P9WD78</accession>
<dbReference type="Gene3D" id="3.40.50.1110">
    <property type="entry name" value="SGNH hydrolase"/>
    <property type="match status" value="1"/>
</dbReference>
<dbReference type="OrthoDB" id="10071171at2759"/>
<reference evidence="2" key="1">
    <citation type="submission" date="2021-03" db="EMBL/GenBank/DDBJ databases">
        <title>Revisited historic fungal species revealed as producer of novel bioactive compounds through whole genome sequencing and comparative genomics.</title>
        <authorList>
            <person name="Vignolle G.A."/>
            <person name="Hochenegger N."/>
            <person name="Mach R.L."/>
            <person name="Mach-Aigner A.R."/>
            <person name="Javad Rahimi M."/>
            <person name="Salim K.A."/>
            <person name="Chan C.M."/>
            <person name="Lim L.B.L."/>
            <person name="Cai F."/>
            <person name="Druzhinina I.S."/>
            <person name="U'Ren J.M."/>
            <person name="Derntl C."/>
        </authorList>
    </citation>
    <scope>NUCLEOTIDE SEQUENCE</scope>
    <source>
        <strain evidence="2">TUCIM 5799</strain>
    </source>
</reference>
<dbReference type="InterPro" id="IPR053140">
    <property type="entry name" value="GDSL_Rv0518-like"/>
</dbReference>
<comment type="caution">
    <text evidence="2">The sequence shown here is derived from an EMBL/GenBank/DDBJ whole genome shotgun (WGS) entry which is preliminary data.</text>
</comment>
<dbReference type="InterPro" id="IPR013830">
    <property type="entry name" value="SGNH_hydro"/>
</dbReference>
<protein>
    <recommendedName>
        <fullName evidence="1">SGNH hydrolase-type esterase domain-containing protein</fullName>
    </recommendedName>
</protein>